<dbReference type="AlphaFoldDB" id="A0AAV7RGY1"/>
<feature type="region of interest" description="Disordered" evidence="9">
    <location>
        <begin position="890"/>
        <end position="917"/>
    </location>
</feature>
<evidence type="ECO:0000256" key="9">
    <source>
        <dbReference type="SAM" id="MobiDB-lite"/>
    </source>
</evidence>
<evidence type="ECO:0000313" key="11">
    <source>
        <dbReference type="EMBL" id="KAJ1151042.1"/>
    </source>
</evidence>
<keyword evidence="2" id="KW-0235">DNA replication</keyword>
<protein>
    <recommendedName>
        <fullName evidence="10">CTF/NF-I domain-containing protein</fullName>
    </recommendedName>
</protein>
<name>A0AAV7RGY1_PLEWA</name>
<keyword evidence="4" id="KW-0238">DNA-binding</keyword>
<dbReference type="GO" id="GO:0045893">
    <property type="term" value="P:positive regulation of DNA-templated transcription"/>
    <property type="evidence" value="ECO:0007669"/>
    <property type="project" value="UniProtKB-ARBA"/>
</dbReference>
<sequence>MDEYHPCIKALLPHVRALAYTWFNLYARKMRYLKQHERRMSREEERAAKEELLSQSAEHKRAWAARLLAKLSRDLCPQSRQDLVLTITGRKPPCCLLSNPDQRGKMRRIDCQRQGDKIWRLDLVMVILFKGIPLESTDGERLVRGPQCHSPALCVQPRHIAVSVRELDLYLAYLLRAQVGPGEAFFSNALFSASELMRVSGGKRRRRGETEIGEVEPEQQSHERRGGMHAPGHLAVHGQEGQRLSQHAHGAGEPQSHSTRDDAWQQQDTSGNSYKSGTSRESRHHTPQQAAHTEPSLVENHEKGSHYAEQHREPTDCAPKEEPRKVAQQYSEQRPTSADNKQEAVLNDGSAHRPGRHPDATDCPQAQSRPQTVGTQHYTPRDSTHTSYPQENIHRKRTQHFSQENLAHCSEKQGMPSNKVSYCYAIENPPIEHASEQQLSENTSLHHVPHDLPPDKHLRGGAQPLRDPDQNYTLQNSADTQKLKEQTVPLTNGAARYICQDPHTVDYPEEEMESSRIGPLHYAQQEPAPVDLPEEVRQLTKEAHPVNQEKQASVKKPKDEAPPLENCCMHYTRKEPPDNDYALKEAVSLPKPSLHYNTQSNTSISYPVETELSSEKGSRLHNLVSIPSLKEERFPFDKGPQNVIPEDSVPTGNPKDMLPFTKEPYSYTLEQLDHISHLKEEHFRLRRKALHYTLEDQASVDNLKEGDGSWDYMSENPPPNEHTDEEVPQFGQYYTDFILKDTLQIEGHEEEGFHPIDMHFGENGPVETITNWGECDSTLLHGNGSHFELLEKLNSRVEEQNTLQREANRIHKQSLKLQRRKVQAVEAQNAMIRNLAVANRAILRQLMLSQGGLSKNLQKLGDLLQRQENVCNLMAVKVMSAEVGHTSLPSVAPSSPTFGSSADPACEQPLQHSSNQE</sequence>
<gene>
    <name evidence="11" type="ORF">NDU88_003829</name>
</gene>
<feature type="domain" description="CTF/NF-I" evidence="10">
    <location>
        <begin position="1"/>
        <end position="186"/>
    </location>
</feature>
<evidence type="ECO:0000256" key="6">
    <source>
        <dbReference type="ARBA" id="ARBA00023163"/>
    </source>
</evidence>
<dbReference type="InterPro" id="IPR000647">
    <property type="entry name" value="CTF/NFI"/>
</dbReference>
<dbReference type="GO" id="GO:0000978">
    <property type="term" value="F:RNA polymerase II cis-regulatory region sequence-specific DNA binding"/>
    <property type="evidence" value="ECO:0007669"/>
    <property type="project" value="TreeGrafter"/>
</dbReference>
<feature type="compositionally biased region" description="Polar residues" evidence="9">
    <location>
        <begin position="890"/>
        <end position="900"/>
    </location>
</feature>
<evidence type="ECO:0000256" key="7">
    <source>
        <dbReference type="ARBA" id="ARBA00023242"/>
    </source>
</evidence>
<keyword evidence="7" id="KW-0539">Nucleus</keyword>
<dbReference type="GO" id="GO:0000981">
    <property type="term" value="F:DNA-binding transcription factor activity, RNA polymerase II-specific"/>
    <property type="evidence" value="ECO:0007669"/>
    <property type="project" value="TreeGrafter"/>
</dbReference>
<keyword evidence="3" id="KW-0805">Transcription regulation</keyword>
<feature type="coiled-coil region" evidence="8">
    <location>
        <begin position="26"/>
        <end position="62"/>
    </location>
</feature>
<dbReference type="GO" id="GO:0006260">
    <property type="term" value="P:DNA replication"/>
    <property type="evidence" value="ECO:0007669"/>
    <property type="project" value="UniProtKB-KW"/>
</dbReference>
<feature type="region of interest" description="Disordered" evidence="9">
    <location>
        <begin position="543"/>
        <end position="563"/>
    </location>
</feature>
<comment type="caution">
    <text evidence="11">The sequence shown here is derived from an EMBL/GenBank/DDBJ whole genome shotgun (WGS) entry which is preliminary data.</text>
</comment>
<dbReference type="EMBL" id="JANPWB010000009">
    <property type="protein sequence ID" value="KAJ1151042.1"/>
    <property type="molecule type" value="Genomic_DNA"/>
</dbReference>
<proteinExistence type="predicted"/>
<feature type="region of interest" description="Disordered" evidence="9">
    <location>
        <begin position="636"/>
        <end position="659"/>
    </location>
</feature>
<evidence type="ECO:0000313" key="12">
    <source>
        <dbReference type="Proteomes" id="UP001066276"/>
    </source>
</evidence>
<comment type="subcellular location">
    <subcellularLocation>
        <location evidence="1">Nucleus</location>
    </subcellularLocation>
</comment>
<organism evidence="11 12">
    <name type="scientific">Pleurodeles waltl</name>
    <name type="common">Iberian ribbed newt</name>
    <dbReference type="NCBI Taxonomy" id="8319"/>
    <lineage>
        <taxon>Eukaryota</taxon>
        <taxon>Metazoa</taxon>
        <taxon>Chordata</taxon>
        <taxon>Craniata</taxon>
        <taxon>Vertebrata</taxon>
        <taxon>Euteleostomi</taxon>
        <taxon>Amphibia</taxon>
        <taxon>Batrachia</taxon>
        <taxon>Caudata</taxon>
        <taxon>Salamandroidea</taxon>
        <taxon>Salamandridae</taxon>
        <taxon>Pleurodelinae</taxon>
        <taxon>Pleurodeles</taxon>
    </lineage>
</organism>
<feature type="region of interest" description="Disordered" evidence="9">
    <location>
        <begin position="198"/>
        <end position="390"/>
    </location>
</feature>
<feature type="compositionally biased region" description="Polar residues" evidence="9">
    <location>
        <begin position="364"/>
        <end position="378"/>
    </location>
</feature>
<keyword evidence="6" id="KW-0804">Transcription</keyword>
<dbReference type="Proteomes" id="UP001066276">
    <property type="component" value="Chromosome 5"/>
</dbReference>
<feature type="compositionally biased region" description="Polar residues" evidence="9">
    <location>
        <begin position="328"/>
        <end position="339"/>
    </location>
</feature>
<dbReference type="InterPro" id="IPR020604">
    <property type="entry name" value="CTF/NFI_DNA-bd-dom"/>
</dbReference>
<evidence type="ECO:0000256" key="4">
    <source>
        <dbReference type="ARBA" id="ARBA00023125"/>
    </source>
</evidence>
<keyword evidence="12" id="KW-1185">Reference proteome</keyword>
<dbReference type="PANTHER" id="PTHR11492">
    <property type="entry name" value="NUCLEAR FACTOR I"/>
    <property type="match status" value="1"/>
</dbReference>
<evidence type="ECO:0000256" key="3">
    <source>
        <dbReference type="ARBA" id="ARBA00023015"/>
    </source>
</evidence>
<feature type="compositionally biased region" description="Basic and acidic residues" evidence="9">
    <location>
        <begin position="299"/>
        <end position="325"/>
    </location>
</feature>
<dbReference type="InterPro" id="IPR019548">
    <property type="entry name" value="CTF/NFI_DNA-bd_N"/>
</dbReference>
<evidence type="ECO:0000256" key="1">
    <source>
        <dbReference type="ARBA" id="ARBA00004123"/>
    </source>
</evidence>
<dbReference type="GO" id="GO:0005634">
    <property type="term" value="C:nucleus"/>
    <property type="evidence" value="ECO:0007669"/>
    <property type="project" value="UniProtKB-SubCell"/>
</dbReference>
<evidence type="ECO:0000256" key="2">
    <source>
        <dbReference type="ARBA" id="ARBA00022705"/>
    </source>
</evidence>
<feature type="compositionally biased region" description="Polar residues" evidence="9">
    <location>
        <begin position="264"/>
        <end position="279"/>
    </location>
</feature>
<dbReference type="InterPro" id="IPR003619">
    <property type="entry name" value="MAD_homology1_Dwarfin-type"/>
</dbReference>
<evidence type="ECO:0000256" key="5">
    <source>
        <dbReference type="ARBA" id="ARBA00023159"/>
    </source>
</evidence>
<reference evidence="11" key="1">
    <citation type="journal article" date="2022" name="bioRxiv">
        <title>Sequencing and chromosome-scale assembly of the giantPleurodeles waltlgenome.</title>
        <authorList>
            <person name="Brown T."/>
            <person name="Elewa A."/>
            <person name="Iarovenko S."/>
            <person name="Subramanian E."/>
            <person name="Araus A.J."/>
            <person name="Petzold A."/>
            <person name="Susuki M."/>
            <person name="Suzuki K.-i.T."/>
            <person name="Hayashi T."/>
            <person name="Toyoda A."/>
            <person name="Oliveira C."/>
            <person name="Osipova E."/>
            <person name="Leigh N.D."/>
            <person name="Simon A."/>
            <person name="Yun M.H."/>
        </authorList>
    </citation>
    <scope>NUCLEOTIDE SEQUENCE</scope>
    <source>
        <strain evidence="11">20211129_DDA</strain>
        <tissue evidence="11">Liver</tissue>
    </source>
</reference>
<keyword evidence="8" id="KW-0175">Coiled coil</keyword>
<dbReference type="SMART" id="SM00523">
    <property type="entry name" value="DWA"/>
    <property type="match status" value="1"/>
</dbReference>
<evidence type="ECO:0000256" key="8">
    <source>
        <dbReference type="SAM" id="Coils"/>
    </source>
</evidence>
<dbReference type="Pfam" id="PF10524">
    <property type="entry name" value="NfI_DNAbd_pre-N"/>
    <property type="match status" value="1"/>
</dbReference>
<evidence type="ECO:0000259" key="10">
    <source>
        <dbReference type="PROSITE" id="PS51080"/>
    </source>
</evidence>
<dbReference type="PANTHER" id="PTHR11492:SF3">
    <property type="entry name" value="NUCLEAR FACTOR 1 X-TYPE"/>
    <property type="match status" value="1"/>
</dbReference>
<keyword evidence="5" id="KW-0010">Activator</keyword>
<accession>A0AAV7RGY1</accession>
<dbReference type="PROSITE" id="PS51080">
    <property type="entry name" value="CTF_NFI_2"/>
    <property type="match status" value="1"/>
</dbReference>